<sequence length="407" mass="45177">MFSQIKEFFGLHPVIKFLLLGTLVTKAAKSMTTPFLAIYLHQETGEGFGVIGLVIGLGYFATTIGGIIGGTLSDRIGRKSVMLCSIFIWSVVFFLFGIVHTILWFSLLNILSGLCHSFFEPVSKALMVELADRKKRLSIFSLRYLAINIGGALGPLLGTYLGLVSSGTPFIITGSVYLCYALLLFFMMNKLLLQNKSNSKKEFHLPFIFKTLKKDIALRFYIAGGIFLLFSYSQMESTLLQYLNLDFVNGVKIFSTLITINAVTVIILQLPLTRLFERYKSMTTISAGSVCCIIGNIGFALSNGWLTFCISMFILTVGEILCFPSMNVLMDELAPDSMRGTYYGAQNFYNVGEFIGPWLGGIILSLFGGTTIFLVAALSICFALTAYRIGNRKHRFVQLYEAEVMNK</sequence>
<feature type="transmembrane region" description="Helical" evidence="7">
    <location>
        <begin position="253"/>
        <end position="272"/>
    </location>
</feature>
<dbReference type="PANTHER" id="PTHR43414:SF1">
    <property type="entry name" value="PEPTIDE PERMEASE"/>
    <property type="match status" value="1"/>
</dbReference>
<protein>
    <submittedName>
        <fullName evidence="9">MFS transporter</fullName>
    </submittedName>
</protein>
<dbReference type="Gene3D" id="1.20.1250.20">
    <property type="entry name" value="MFS general substrate transporter like domains"/>
    <property type="match status" value="1"/>
</dbReference>
<dbReference type="Pfam" id="PF07690">
    <property type="entry name" value="MFS_1"/>
    <property type="match status" value="1"/>
</dbReference>
<dbReference type="CDD" id="cd17329">
    <property type="entry name" value="MFS_MdtH_MDR_like"/>
    <property type="match status" value="1"/>
</dbReference>
<reference evidence="9" key="1">
    <citation type="submission" date="2022-02" db="EMBL/GenBank/DDBJ databases">
        <title>Crop Bioprotection Bacillus Genome Sequencing.</title>
        <authorList>
            <person name="Dunlap C."/>
        </authorList>
    </citation>
    <scope>NUCLEOTIDE SEQUENCE</scope>
    <source>
        <strain evidence="9">M18B4</strain>
    </source>
</reference>
<dbReference type="Proteomes" id="UP001070352">
    <property type="component" value="Unassembled WGS sequence"/>
</dbReference>
<accession>A0A9Q4DSC6</accession>
<dbReference type="InterPro" id="IPR036259">
    <property type="entry name" value="MFS_trans_sf"/>
</dbReference>
<evidence type="ECO:0000256" key="6">
    <source>
        <dbReference type="ARBA" id="ARBA00023136"/>
    </source>
</evidence>
<feature type="domain" description="Major facilitator superfamily (MFS) profile" evidence="8">
    <location>
        <begin position="14"/>
        <end position="394"/>
    </location>
</feature>
<evidence type="ECO:0000256" key="3">
    <source>
        <dbReference type="ARBA" id="ARBA00022475"/>
    </source>
</evidence>
<proteinExistence type="predicted"/>
<evidence type="ECO:0000259" key="8">
    <source>
        <dbReference type="PROSITE" id="PS50850"/>
    </source>
</evidence>
<keyword evidence="3" id="KW-1003">Cell membrane</keyword>
<feature type="transmembrane region" description="Helical" evidence="7">
    <location>
        <begin position="358"/>
        <end position="387"/>
    </location>
</feature>
<dbReference type="InterPro" id="IPR011701">
    <property type="entry name" value="MFS"/>
</dbReference>
<keyword evidence="5 7" id="KW-1133">Transmembrane helix</keyword>
<evidence type="ECO:0000256" key="5">
    <source>
        <dbReference type="ARBA" id="ARBA00022989"/>
    </source>
</evidence>
<evidence type="ECO:0000313" key="10">
    <source>
        <dbReference type="Proteomes" id="UP001070352"/>
    </source>
</evidence>
<dbReference type="GO" id="GO:0005886">
    <property type="term" value="C:plasma membrane"/>
    <property type="evidence" value="ECO:0007669"/>
    <property type="project" value="UniProtKB-SubCell"/>
</dbReference>
<evidence type="ECO:0000256" key="4">
    <source>
        <dbReference type="ARBA" id="ARBA00022692"/>
    </source>
</evidence>
<feature type="transmembrane region" description="Helical" evidence="7">
    <location>
        <begin position="216"/>
        <end position="233"/>
    </location>
</feature>
<dbReference type="PROSITE" id="PS00216">
    <property type="entry name" value="SUGAR_TRANSPORT_1"/>
    <property type="match status" value="1"/>
</dbReference>
<feature type="transmembrane region" description="Helical" evidence="7">
    <location>
        <begin position="140"/>
        <end position="164"/>
    </location>
</feature>
<dbReference type="InterPro" id="IPR020846">
    <property type="entry name" value="MFS_dom"/>
</dbReference>
<feature type="transmembrane region" description="Helical" evidence="7">
    <location>
        <begin position="170"/>
        <end position="193"/>
    </location>
</feature>
<dbReference type="RefSeq" id="WP_003223682.1">
    <property type="nucleotide sequence ID" value="NZ_CBCRWV010000012.1"/>
</dbReference>
<organism evidence="9 10">
    <name type="scientific">Bacillus spizizenii</name>
    <name type="common">Bacillus subtilis subsp. spizizenii</name>
    <dbReference type="NCBI Taxonomy" id="96241"/>
    <lineage>
        <taxon>Bacteria</taxon>
        <taxon>Bacillati</taxon>
        <taxon>Bacillota</taxon>
        <taxon>Bacilli</taxon>
        <taxon>Bacillales</taxon>
        <taxon>Bacillaceae</taxon>
        <taxon>Bacillus</taxon>
    </lineage>
</organism>
<dbReference type="GO" id="GO:0022857">
    <property type="term" value="F:transmembrane transporter activity"/>
    <property type="evidence" value="ECO:0007669"/>
    <property type="project" value="InterPro"/>
</dbReference>
<keyword evidence="2" id="KW-0813">Transport</keyword>
<comment type="caution">
    <text evidence="9">The sequence shown here is derived from an EMBL/GenBank/DDBJ whole genome shotgun (WGS) entry which is preliminary data.</text>
</comment>
<keyword evidence="4 7" id="KW-0812">Transmembrane</keyword>
<dbReference type="EMBL" id="JALANJ010000014">
    <property type="protein sequence ID" value="MCY8121017.1"/>
    <property type="molecule type" value="Genomic_DNA"/>
</dbReference>
<dbReference type="InterPro" id="IPR005829">
    <property type="entry name" value="Sugar_transporter_CS"/>
</dbReference>
<dbReference type="PANTHER" id="PTHR43414">
    <property type="entry name" value="MULTIDRUG RESISTANCE PROTEIN MDTG"/>
    <property type="match status" value="1"/>
</dbReference>
<name>A0A9Q4DSC6_BACSC</name>
<comment type="subcellular location">
    <subcellularLocation>
        <location evidence="1">Cell membrane</location>
        <topology evidence="1">Multi-pass membrane protein</topology>
    </subcellularLocation>
</comment>
<evidence type="ECO:0000256" key="2">
    <source>
        <dbReference type="ARBA" id="ARBA00022448"/>
    </source>
</evidence>
<dbReference type="PROSITE" id="PS50850">
    <property type="entry name" value="MFS"/>
    <property type="match status" value="1"/>
</dbReference>
<evidence type="ECO:0000313" key="9">
    <source>
        <dbReference type="EMBL" id="MCY8121017.1"/>
    </source>
</evidence>
<dbReference type="SUPFAM" id="SSF103473">
    <property type="entry name" value="MFS general substrate transporter"/>
    <property type="match status" value="1"/>
</dbReference>
<keyword evidence="6 7" id="KW-0472">Membrane</keyword>
<evidence type="ECO:0000256" key="7">
    <source>
        <dbReference type="SAM" id="Phobius"/>
    </source>
</evidence>
<gene>
    <name evidence="9" type="ORF">MOC45_10455</name>
</gene>
<dbReference type="AlphaFoldDB" id="A0A9Q4DSC6"/>
<feature type="transmembrane region" description="Helical" evidence="7">
    <location>
        <begin position="48"/>
        <end position="68"/>
    </location>
</feature>
<evidence type="ECO:0000256" key="1">
    <source>
        <dbReference type="ARBA" id="ARBA00004651"/>
    </source>
</evidence>